<reference evidence="6" key="1">
    <citation type="submission" date="2025-08" db="UniProtKB">
        <authorList>
            <consortium name="RefSeq"/>
        </authorList>
    </citation>
    <scope>IDENTIFICATION</scope>
    <source>
        <strain evidence="6">11010-0011.00</strain>
        <tissue evidence="6">Whole body</tissue>
    </source>
</reference>
<name>A0A6J2TCN4_DROLE</name>
<evidence type="ECO:0000313" key="6">
    <source>
        <dbReference type="RefSeq" id="XP_030372742.1"/>
    </source>
</evidence>
<feature type="compositionally biased region" description="Low complexity" evidence="4">
    <location>
        <begin position="542"/>
        <end position="553"/>
    </location>
</feature>
<organism evidence="5 6">
    <name type="scientific">Drosophila lebanonensis</name>
    <name type="common">Fruit fly</name>
    <name type="synonym">Scaptodrosophila lebanonensis</name>
    <dbReference type="NCBI Taxonomy" id="7225"/>
    <lineage>
        <taxon>Eukaryota</taxon>
        <taxon>Metazoa</taxon>
        <taxon>Ecdysozoa</taxon>
        <taxon>Arthropoda</taxon>
        <taxon>Hexapoda</taxon>
        <taxon>Insecta</taxon>
        <taxon>Pterygota</taxon>
        <taxon>Neoptera</taxon>
        <taxon>Endopterygota</taxon>
        <taxon>Diptera</taxon>
        <taxon>Brachycera</taxon>
        <taxon>Muscomorpha</taxon>
        <taxon>Ephydroidea</taxon>
        <taxon>Drosophilidae</taxon>
        <taxon>Scaptodrosophila</taxon>
    </lineage>
</organism>
<evidence type="ECO:0000256" key="3">
    <source>
        <dbReference type="ARBA" id="ARBA00023242"/>
    </source>
</evidence>
<feature type="compositionally biased region" description="Basic and acidic residues" evidence="4">
    <location>
        <begin position="1214"/>
        <end position="1227"/>
    </location>
</feature>
<dbReference type="GeneID" id="115622815"/>
<feature type="compositionally biased region" description="Low complexity" evidence="4">
    <location>
        <begin position="1150"/>
        <end position="1164"/>
    </location>
</feature>
<feature type="region of interest" description="Disordered" evidence="4">
    <location>
        <begin position="704"/>
        <end position="747"/>
    </location>
</feature>
<feature type="region of interest" description="Disordered" evidence="4">
    <location>
        <begin position="1099"/>
        <end position="1270"/>
    </location>
</feature>
<dbReference type="GO" id="GO:0000127">
    <property type="term" value="C:transcription factor TFIIIC complex"/>
    <property type="evidence" value="ECO:0007669"/>
    <property type="project" value="TreeGrafter"/>
</dbReference>
<evidence type="ECO:0000313" key="5">
    <source>
        <dbReference type="Proteomes" id="UP000504634"/>
    </source>
</evidence>
<feature type="region of interest" description="Disordered" evidence="4">
    <location>
        <begin position="512"/>
        <end position="554"/>
    </location>
</feature>
<feature type="compositionally biased region" description="Basic and acidic residues" evidence="4">
    <location>
        <begin position="512"/>
        <end position="527"/>
    </location>
</feature>
<feature type="compositionally biased region" description="Polar residues" evidence="4">
    <location>
        <begin position="1099"/>
        <end position="1109"/>
    </location>
</feature>
<feature type="compositionally biased region" description="Polar residues" evidence="4">
    <location>
        <begin position="80"/>
        <end position="112"/>
    </location>
</feature>
<dbReference type="InterPro" id="IPR036322">
    <property type="entry name" value="WD40_repeat_dom_sf"/>
</dbReference>
<dbReference type="OrthoDB" id="4703at2759"/>
<feature type="compositionally biased region" description="Polar residues" evidence="4">
    <location>
        <begin position="206"/>
        <end position="227"/>
    </location>
</feature>
<proteinExistence type="predicted"/>
<dbReference type="SUPFAM" id="SSF50978">
    <property type="entry name" value="WD40 repeat-like"/>
    <property type="match status" value="1"/>
</dbReference>
<feature type="compositionally biased region" description="Polar residues" evidence="4">
    <location>
        <begin position="1431"/>
        <end position="1442"/>
    </location>
</feature>
<protein>
    <submittedName>
        <fullName evidence="6">Uncharacterized protein LOC115622815 isoform X1</fullName>
    </submittedName>
</protein>
<evidence type="ECO:0000256" key="1">
    <source>
        <dbReference type="ARBA" id="ARBA00004123"/>
    </source>
</evidence>
<dbReference type="InterPro" id="IPR052416">
    <property type="entry name" value="GTF3C_component"/>
</dbReference>
<comment type="subcellular location">
    <subcellularLocation>
        <location evidence="1">Nucleus</location>
    </subcellularLocation>
</comment>
<feature type="compositionally biased region" description="Polar residues" evidence="4">
    <location>
        <begin position="1177"/>
        <end position="1208"/>
    </location>
</feature>
<keyword evidence="2" id="KW-0804">Transcription</keyword>
<evidence type="ECO:0000256" key="2">
    <source>
        <dbReference type="ARBA" id="ARBA00023163"/>
    </source>
</evidence>
<dbReference type="RefSeq" id="XP_030372742.1">
    <property type="nucleotide sequence ID" value="XM_030516882.1"/>
</dbReference>
<feature type="region of interest" description="Disordered" evidence="4">
    <location>
        <begin position="202"/>
        <end position="227"/>
    </location>
</feature>
<sequence>MESRKPDRGNMPITPSEVNSNLVATTFSNNKVAQSSNKLSPPKRIIKTIAVDFNKLKAAGLDRKIAEALSRHKINAAATTTKSGVNSSSVPSQEFSSITGTHQQAQQLQRNECPTIDRHASKPIRKASIVSSYIQKVVPPKITITRPQDSPPATLQQFPSSELISHPTKPVDEAAAAKAAMERSMWVKELIKKKILKKTNEPVGELQTQMTQPEKPHTSNNEKTTTVSGNFLTSIPKADLTVRKPKQQPLLLNTVNQLPARRARCPISKKMQTELETDTSMPSESSPASPLVLEHKVLAPDEKIDICGLQLPVSTSTTIQPKKILNADKLKVPREKITQMAKAIRNQWTESSPSTASKPKEYDNDMMIALVVQSPKSGPKQNSSSLMNKDVGVRQPVKAASVPTSSPKILSAVDFIAQLAASNPGTENMMELSPEELSLSATFGLGQSDHLFPAQSKSDDLAIGNIVEIQNMNILHATMDVVGDSGNVLRISPNTTMPQSYNSDQEVISIKVEKNPQEKDVPQKETTKSLSETIGAPDMEPTNNSTSTNSLSTPIVRPAGEETTQIMSEPLDQLNNEARKSTLPVRRPISLLMKSKINLVQRNKRAIEATKPQANKAVADVVSIKKEEAIQLDTDNSQNIVETDGLVNSIPKRLEDGDKTAKLVTGEHLDRNIMENAIETKSITTSPINEVLLESNTESQLALGTVTTRSDYVDEPENTETNFKNNKSSESEESPSNIAPKRTGVQDLSQFFNPPKITKYKQQQQTENNDMVKIESDTEKQKTVSLRDVLSQEAPPVQGLAQVPFRSSPATCDAKRNIDETVGITNLVTHLARENVVVVKPQVPADESGMAEETKYAEEECATQKEVASKVFRKKLFKARPVLGKRPSKQPSPIRSPKDLNNVEAVPNQQQTKDNGEAVKPKSKWLQTEVNSNNCEKVTCNSNDDDSNDFFGFDDIRNKTPKVLKRKKERNKAKKIVSAEIFGTDISDDSTPASENDDFVQDVVLNYKKQQKDSIAETMAIPESAVIQSECESVEHMSAEVEPANSTSNQEAITNSVDTSIAVPIEDALANTANHVPKKRGRKPKITVGATPTSITDYFPTSASTSKQEATPIPQKLRRLSKTSVELSPDLTTISPDCPQSKRGRKPKNISSTTEKTEISSVITPATSRRGRKPKNLSDSFTSASGTNEEVTNTPITNKRGRMSNTIIEPSEPLPKRSCVDQIKDTSNDNNDTDEVPLFQPSASKRRVGRPRTVGHNQEQQQAEKPPTESDFSWRLLLISKREQLDTEEELRPGAIENGSGEGAIQCGLCLVRTSKNHWLEHLREHYGVGWFANQQAPTLTRSAVLNMMVNYLKNPSSPKKLICRLCGRQLGSALGMMLHLEGCGIAPQRFECPNCKKSYTKLSLLTHERTCWSRKREEEDAQKTKEADQNVCSEPVFSNSGRAKRRSTLKAEQKLKKIGAQLENHKDIPRKDFEGEASDYDVRKDKESSEEYDSEGVNSNDDDILTENECDNNGEMRGKSSKAKSKIKSSSLITSVAQLYGRNVNAKKVVEKVAERWNDFKKLNYSSGVLYEQLLPQFIVLSPKEVSALLPTQISRSVRYAYGKKPDGEWAQLKRLQNFHAKTENITYLGAPIKQLCWVPLPASVKSQYLLCSLRPQMHAYTRHTKTTQTCAHLMLLKCTLTANVEKDQWPLDTCLHYSIVLRSGAVHSFAFMPSGGYDVSANRLGLMAVGGASSDINIYALPLDADVTKDEAFIELKPVLVLTLEVDRPVLDQCVKLVWSESAGHNFLAAGFAHGNIAFWGIGEEHSLNCVVRNNQKYYLPVHFFYFGERNIKFLELHYDCNGPRWIAIATVSRNLWIYDIANWTLPVPVNVNSIAIVLASVHWPPVWETIAYGCSEVYKKEFPRLVAVNPTGVWFTSSTIDHTLSSARAQDFSSQLNVQLVATDNGDVVFINTREMNMESMITKDKQIRRTVAMTEAHKLIDEPNKEENKYISTTDFESNYGLLLTPLRGISLEKKRQLYLNENRRPHFDLLSMLRYNSAHFNRNAHYESWAAVGGEHGLLRIFNFSRG</sequence>
<feature type="region of interest" description="Disordered" evidence="4">
    <location>
        <begin position="1421"/>
        <end position="1524"/>
    </location>
</feature>
<keyword evidence="5" id="KW-1185">Reference proteome</keyword>
<dbReference type="PANTHER" id="PTHR15052:SF2">
    <property type="entry name" value="GENERAL TRANSCRIPTION FACTOR 3C POLYPEPTIDE 2"/>
    <property type="match status" value="1"/>
</dbReference>
<dbReference type="Proteomes" id="UP000504634">
    <property type="component" value="Unplaced"/>
</dbReference>
<feature type="compositionally biased region" description="Basic and acidic residues" evidence="4">
    <location>
        <begin position="1464"/>
        <end position="1490"/>
    </location>
</feature>
<dbReference type="Gene3D" id="2.130.10.10">
    <property type="entry name" value="YVTN repeat-like/Quinoprotein amine dehydrogenase"/>
    <property type="match status" value="1"/>
</dbReference>
<dbReference type="GO" id="GO:0005634">
    <property type="term" value="C:nucleus"/>
    <property type="evidence" value="ECO:0007669"/>
    <property type="project" value="UniProtKB-SubCell"/>
</dbReference>
<feature type="region of interest" description="Disordered" evidence="4">
    <location>
        <begin position="883"/>
        <end position="922"/>
    </location>
</feature>
<feature type="compositionally biased region" description="Polar residues" evidence="4">
    <location>
        <begin position="1122"/>
        <end position="1135"/>
    </location>
</feature>
<gene>
    <name evidence="6" type="primary">LOC115622815</name>
</gene>
<feature type="region of interest" description="Disordered" evidence="4">
    <location>
        <begin position="143"/>
        <end position="168"/>
    </location>
</feature>
<keyword evidence="3" id="KW-0539">Nucleus</keyword>
<feature type="compositionally biased region" description="Acidic residues" evidence="4">
    <location>
        <begin position="1491"/>
        <end position="1513"/>
    </location>
</feature>
<dbReference type="InterPro" id="IPR015943">
    <property type="entry name" value="WD40/YVTN_repeat-like_dom_sf"/>
</dbReference>
<dbReference type="PANTHER" id="PTHR15052">
    <property type="entry name" value="RNA POLYMERASE III TRANSCRIPTION INITIATION FACTOR COMPLEX SUBUNIT"/>
    <property type="match status" value="1"/>
</dbReference>
<evidence type="ECO:0000256" key="4">
    <source>
        <dbReference type="SAM" id="MobiDB-lite"/>
    </source>
</evidence>
<feature type="region of interest" description="Disordered" evidence="4">
    <location>
        <begin position="80"/>
        <end position="124"/>
    </location>
</feature>
<feature type="compositionally biased region" description="Polar residues" evidence="4">
    <location>
        <begin position="145"/>
        <end position="163"/>
    </location>
</feature>
<dbReference type="GO" id="GO:0006383">
    <property type="term" value="P:transcription by RNA polymerase III"/>
    <property type="evidence" value="ECO:0007669"/>
    <property type="project" value="TreeGrafter"/>
</dbReference>
<accession>A0A6J2TCN4</accession>